<sequence length="587" mass="66076">MVSTRTKGSPVVMLDDHDKPIQQPAAKPGDKPSRKRSRKATAEVSANSKSKTQSKKSVQGPSNDQPENKATTTKSTRSTRSNPNPSELAFPEPEQILQKRNSRKTRKASQPPKTTASVKYKGKKELEATVEGDDKRDEGDLLGGGEVRVDIQMEDADYDPEEEEEEEVQAEAEEISGERFKKSGKPFKGQRERPGLGTKQNGVKKQQQKKKQRQVIGKYHDHYDDDSEKDEKVLREMSLDEYLQKLQTRMSTMEQELTIIYYNTEKDRRSIERRIMAADYIMMDTVKGFNDIGIYNGVSMGSDDPNGQTIVPKILRGDPFPEDATNFDENHPAIQALFPDEQMAYEADIFESQLNNVDGAIEAANELHRISEMIWFQSVRYRSLLQRQKHFLETCKGHANDIKNKYIVRRRGESDRQARAAEARARPKELVFALPERPSRKRRLDPPAIIVSKRQRSTLEQGRRYQSSASESASVGGPSTPPPADRVVVDHTPGRTRRIHQPQGAASDRTSGRSSGIHDDNAPWTSEENKALDATPTEKKGWRLIKPSFGMFHIPPVIRKVLPTLPRLLPGFMAAPPGAPSSDGEKD</sequence>
<feature type="compositionally biased region" description="Basic and acidic residues" evidence="1">
    <location>
        <begin position="516"/>
        <end position="535"/>
    </location>
</feature>
<dbReference type="AlphaFoldDB" id="A0A437ABJ1"/>
<proteinExistence type="predicted"/>
<feature type="compositionally biased region" description="Polar residues" evidence="1">
    <location>
        <begin position="59"/>
        <end position="70"/>
    </location>
</feature>
<feature type="compositionally biased region" description="Basic and acidic residues" evidence="1">
    <location>
        <begin position="123"/>
        <end position="139"/>
    </location>
</feature>
<feature type="region of interest" description="Disordered" evidence="1">
    <location>
        <begin position="431"/>
        <end position="535"/>
    </location>
</feature>
<feature type="compositionally biased region" description="Low complexity" evidence="1">
    <location>
        <begin position="71"/>
        <end position="81"/>
    </location>
</feature>
<protein>
    <submittedName>
        <fullName evidence="2">Uncharacterized protein</fullName>
    </submittedName>
</protein>
<dbReference type="OrthoDB" id="5334978at2759"/>
<gene>
    <name evidence="2" type="ORF">DFL_002807</name>
</gene>
<keyword evidence="3" id="KW-1185">Reference proteome</keyword>
<feature type="region of interest" description="Disordered" evidence="1">
    <location>
        <begin position="1"/>
        <end position="230"/>
    </location>
</feature>
<dbReference type="VEuPathDB" id="FungiDB:DFL_002807"/>
<evidence type="ECO:0000313" key="3">
    <source>
        <dbReference type="Proteomes" id="UP000283090"/>
    </source>
</evidence>
<accession>A0A437ABJ1</accession>
<feature type="compositionally biased region" description="Polar residues" evidence="1">
    <location>
        <begin position="458"/>
        <end position="473"/>
    </location>
</feature>
<dbReference type="GeneID" id="93585118"/>
<dbReference type="Proteomes" id="UP000283090">
    <property type="component" value="Unassembled WGS sequence"/>
</dbReference>
<feature type="compositionally biased region" description="Low complexity" evidence="1">
    <location>
        <begin position="48"/>
        <end position="57"/>
    </location>
</feature>
<evidence type="ECO:0000313" key="2">
    <source>
        <dbReference type="EMBL" id="RVD88629.1"/>
    </source>
</evidence>
<organism evidence="2 3">
    <name type="scientific">Arthrobotrys flagrans</name>
    <name type="common">Nematode-trapping fungus</name>
    <name type="synonym">Trichothecium flagrans</name>
    <dbReference type="NCBI Taxonomy" id="97331"/>
    <lineage>
        <taxon>Eukaryota</taxon>
        <taxon>Fungi</taxon>
        <taxon>Dikarya</taxon>
        <taxon>Ascomycota</taxon>
        <taxon>Pezizomycotina</taxon>
        <taxon>Orbiliomycetes</taxon>
        <taxon>Orbiliales</taxon>
        <taxon>Orbiliaceae</taxon>
        <taxon>Arthrobotrys</taxon>
    </lineage>
</organism>
<name>A0A437ABJ1_ARTFL</name>
<reference evidence="2 3" key="1">
    <citation type="submission" date="2019-01" db="EMBL/GenBank/DDBJ databases">
        <title>Intercellular communication is required for trap formation in the nematode-trapping fungus Duddingtonia flagrans.</title>
        <authorList>
            <person name="Youssar L."/>
            <person name="Wernet V."/>
            <person name="Hensel N."/>
            <person name="Hildebrandt H.-G."/>
            <person name="Fischer R."/>
        </authorList>
    </citation>
    <scope>NUCLEOTIDE SEQUENCE [LARGE SCALE GENOMIC DNA]</scope>
    <source>
        <strain evidence="2 3">CBS H-5679</strain>
    </source>
</reference>
<dbReference type="RefSeq" id="XP_067494173.1">
    <property type="nucleotide sequence ID" value="XM_067631648.1"/>
</dbReference>
<evidence type="ECO:0000256" key="1">
    <source>
        <dbReference type="SAM" id="MobiDB-lite"/>
    </source>
</evidence>
<feature type="compositionally biased region" description="Basic and acidic residues" evidence="1">
    <location>
        <begin position="218"/>
        <end position="230"/>
    </location>
</feature>
<dbReference type="EMBL" id="SAEB01000003">
    <property type="protein sequence ID" value="RVD88629.1"/>
    <property type="molecule type" value="Genomic_DNA"/>
</dbReference>
<comment type="caution">
    <text evidence="2">The sequence shown here is derived from an EMBL/GenBank/DDBJ whole genome shotgun (WGS) entry which is preliminary data.</text>
</comment>
<feature type="compositionally biased region" description="Acidic residues" evidence="1">
    <location>
        <begin position="152"/>
        <end position="175"/>
    </location>
</feature>